<dbReference type="SMART" id="SM00367">
    <property type="entry name" value="LRR_CC"/>
    <property type="match status" value="7"/>
</dbReference>
<evidence type="ECO:0008006" key="3">
    <source>
        <dbReference type="Google" id="ProtNLM"/>
    </source>
</evidence>
<organism evidence="1 2">
    <name type="scientific">Allofrancisella frigidaquae</name>
    <dbReference type="NCBI Taxonomy" id="1085644"/>
    <lineage>
        <taxon>Bacteria</taxon>
        <taxon>Pseudomonadati</taxon>
        <taxon>Pseudomonadota</taxon>
        <taxon>Gammaproteobacteria</taxon>
        <taxon>Thiotrichales</taxon>
        <taxon>Francisellaceae</taxon>
        <taxon>Allofrancisella</taxon>
    </lineage>
</organism>
<dbReference type="Gene3D" id="3.80.10.10">
    <property type="entry name" value="Ribonuclease Inhibitor"/>
    <property type="match status" value="2"/>
</dbReference>
<reference evidence="1 2" key="1">
    <citation type="submission" date="2019-03" db="EMBL/GenBank/DDBJ databases">
        <title>Complete Genome Sequence of Allofrancisella frigidaquae Strain SYSU 10HL1970 Isolated from Water-Cooling Systems in China.</title>
        <authorList>
            <person name="Ohrman C."/>
            <person name="Uneklint I."/>
            <person name="Sjodin A."/>
        </authorList>
    </citation>
    <scope>NUCLEOTIDE SEQUENCE [LARGE SCALE GENOMIC DNA]</scope>
    <source>
        <strain evidence="1 2">SYSU 10HL1970</strain>
    </source>
</reference>
<name>A0A6M3HUR9_9GAMM</name>
<proteinExistence type="predicted"/>
<evidence type="ECO:0000313" key="1">
    <source>
        <dbReference type="EMBL" id="QIV93992.1"/>
    </source>
</evidence>
<dbReference type="PANTHER" id="PTHR13318">
    <property type="entry name" value="PARTNER OF PAIRED, ISOFORM B-RELATED"/>
    <property type="match status" value="1"/>
</dbReference>
<dbReference type="AlphaFoldDB" id="A0A6M3HUR9"/>
<dbReference type="GO" id="GO:0019005">
    <property type="term" value="C:SCF ubiquitin ligase complex"/>
    <property type="evidence" value="ECO:0007669"/>
    <property type="project" value="TreeGrafter"/>
</dbReference>
<dbReference type="SMART" id="SM00368">
    <property type="entry name" value="LRR_RI"/>
    <property type="match status" value="3"/>
</dbReference>
<accession>A0A6M3HUR9</accession>
<dbReference type="InterPro" id="IPR032675">
    <property type="entry name" value="LRR_dom_sf"/>
</dbReference>
<dbReference type="Proteomes" id="UP000503320">
    <property type="component" value="Chromosome"/>
</dbReference>
<dbReference type="SUPFAM" id="SSF52047">
    <property type="entry name" value="RNI-like"/>
    <property type="match status" value="1"/>
</dbReference>
<evidence type="ECO:0000313" key="2">
    <source>
        <dbReference type="Proteomes" id="UP000503320"/>
    </source>
</evidence>
<dbReference type="PANTHER" id="PTHR13318:SF162">
    <property type="entry name" value="LEUCINE-RICH REPEAT FAMILY PROTEIN"/>
    <property type="match status" value="1"/>
</dbReference>
<sequence length="421" mass="46660">MGKKSKLLKNAVNDFIDECIVDLSSSNLTEDDVRTLVDEILENPVYTGKINKGIKFIKSYLNLNDNNEIGDQSVKHLSKLKPLKNLYLSNCGVTDKGVEYIANNLAKLEVLNLSKNNISKNGIGAIANKLHKLKSLDISENTFGWPGVKALSEFKELNLKTLNISNDKLLKEDLPGLIDISYGDVFLELIKCLPKSLDSLSIAGYQQLDDRIAGAITNMHNKQAKSTTQHLQGLSSLNLSGCSISDQGVKILIANLWILSSLNLSNCKNITDLSLAHIAEGANNKYGDTSNPTQLNLSNCNQITSKGIEYLNKCKVPLTHLNLSGFKQIHIRDLLRLTSLQSLDLSDSDILSNTPNVLIHDLTYLKFLNISNCKNITPEELKKLQMSAKKRGIKIKCSELPYQNYPTSRFNINYCSSSDSE</sequence>
<dbReference type="RefSeq" id="WP_172106249.1">
    <property type="nucleotide sequence ID" value="NZ_CP038017.1"/>
</dbReference>
<dbReference type="EMBL" id="CP038017">
    <property type="protein sequence ID" value="QIV93992.1"/>
    <property type="molecule type" value="Genomic_DNA"/>
</dbReference>
<dbReference type="GO" id="GO:0031146">
    <property type="term" value="P:SCF-dependent proteasomal ubiquitin-dependent protein catabolic process"/>
    <property type="evidence" value="ECO:0007669"/>
    <property type="project" value="TreeGrafter"/>
</dbReference>
<keyword evidence="2" id="KW-1185">Reference proteome</keyword>
<protein>
    <recommendedName>
        <fullName evidence="3">Leucine-rich repeat domain-containing protein</fullName>
    </recommendedName>
</protein>
<gene>
    <name evidence="1" type="ORF">E3E15_00900</name>
</gene>
<dbReference type="InterPro" id="IPR001611">
    <property type="entry name" value="Leu-rich_rpt"/>
</dbReference>
<dbReference type="KEGG" id="afri:E3E15_00900"/>
<dbReference type="InterPro" id="IPR006553">
    <property type="entry name" value="Leu-rich_rpt_Cys-con_subtyp"/>
</dbReference>
<dbReference type="Pfam" id="PF13516">
    <property type="entry name" value="LRR_6"/>
    <property type="match status" value="5"/>
</dbReference>